<dbReference type="PROSITE" id="PS00775">
    <property type="entry name" value="GLYCOSYL_HYDROL_F3"/>
    <property type="match status" value="1"/>
</dbReference>
<dbReference type="EMBL" id="CAJVPG010000434">
    <property type="protein sequence ID" value="CAG8417320.1"/>
    <property type="molecule type" value="Genomic_DNA"/>
</dbReference>
<dbReference type="InterPro" id="IPR017853">
    <property type="entry name" value="GH"/>
</dbReference>
<dbReference type="SUPFAM" id="SSF52279">
    <property type="entry name" value="Beta-D-glucan exohydrolase, C-terminal domain"/>
    <property type="match status" value="1"/>
</dbReference>
<evidence type="ECO:0000256" key="3">
    <source>
        <dbReference type="ARBA" id="ARBA00005336"/>
    </source>
</evidence>
<keyword evidence="14" id="KW-1185">Reference proteome</keyword>
<dbReference type="PANTHER" id="PTHR42715">
    <property type="entry name" value="BETA-GLUCOSIDASE"/>
    <property type="match status" value="1"/>
</dbReference>
<reference evidence="13" key="1">
    <citation type="submission" date="2021-07" db="EMBL/GenBank/DDBJ databases">
        <authorList>
            <person name="Branca A.L. A."/>
        </authorList>
    </citation>
    <scope>NUCLEOTIDE SEQUENCE</scope>
</reference>
<dbReference type="InterPro" id="IPR013783">
    <property type="entry name" value="Ig-like_fold"/>
</dbReference>
<evidence type="ECO:0000256" key="1">
    <source>
        <dbReference type="ARBA" id="ARBA00000448"/>
    </source>
</evidence>
<dbReference type="SMART" id="SM01217">
    <property type="entry name" value="Fn3_like"/>
    <property type="match status" value="1"/>
</dbReference>
<comment type="similarity">
    <text evidence="3 11">Belongs to the glycosyl hydrolase 3 family.</text>
</comment>
<evidence type="ECO:0000256" key="10">
    <source>
        <dbReference type="ARBA" id="ARBA00023326"/>
    </source>
</evidence>
<comment type="caution">
    <text evidence="13">The sequence shown here is derived from an EMBL/GenBank/DDBJ whole genome shotgun (WGS) entry which is preliminary data.</text>
</comment>
<comment type="pathway">
    <text evidence="2 11">Glycan metabolism; cellulose degradation.</text>
</comment>
<dbReference type="PRINTS" id="PR00133">
    <property type="entry name" value="GLHYDRLASE3"/>
</dbReference>
<dbReference type="InterPro" id="IPR019800">
    <property type="entry name" value="Glyco_hydro_3_AS"/>
</dbReference>
<dbReference type="Proteomes" id="UP001152649">
    <property type="component" value="Unassembled WGS sequence"/>
</dbReference>
<dbReference type="InterPro" id="IPR026891">
    <property type="entry name" value="Fn3-like"/>
</dbReference>
<feature type="domain" description="PA14" evidence="12">
    <location>
        <begin position="376"/>
        <end position="535"/>
    </location>
</feature>
<evidence type="ECO:0000256" key="4">
    <source>
        <dbReference type="ARBA" id="ARBA00012744"/>
    </source>
</evidence>
<keyword evidence="8 11" id="KW-0119">Carbohydrate metabolism</keyword>
<dbReference type="GO" id="GO:0008422">
    <property type="term" value="F:beta-glucosidase activity"/>
    <property type="evidence" value="ECO:0007669"/>
    <property type="project" value="UniProtKB-EC"/>
</dbReference>
<evidence type="ECO:0000313" key="14">
    <source>
        <dbReference type="Proteomes" id="UP001152649"/>
    </source>
</evidence>
<keyword evidence="9 11" id="KW-0326">Glycosidase</keyword>
<name>A0A9W4JRU2_9EURO</name>
<dbReference type="EC" id="3.2.1.21" evidence="4 11"/>
<protein>
    <recommendedName>
        <fullName evidence="4 11">beta-glucosidase</fullName>
        <ecNumber evidence="4 11">3.2.1.21</ecNumber>
    </recommendedName>
</protein>
<dbReference type="Pfam" id="PF00933">
    <property type="entry name" value="Glyco_hydro_3"/>
    <property type="match status" value="1"/>
</dbReference>
<dbReference type="InterPro" id="IPR001764">
    <property type="entry name" value="Glyco_hydro_3_N"/>
</dbReference>
<dbReference type="InterPro" id="IPR037524">
    <property type="entry name" value="PA14/GLEYA"/>
</dbReference>
<evidence type="ECO:0000259" key="12">
    <source>
        <dbReference type="PROSITE" id="PS51820"/>
    </source>
</evidence>
<dbReference type="Gene3D" id="3.20.20.300">
    <property type="entry name" value="Glycoside hydrolase, family 3, N-terminal domain"/>
    <property type="match status" value="1"/>
</dbReference>
<evidence type="ECO:0000256" key="7">
    <source>
        <dbReference type="ARBA" id="ARBA00023180"/>
    </source>
</evidence>
<keyword evidence="6" id="KW-0136">Cellulose degradation</keyword>
<gene>
    <name evidence="13" type="ORF">PSALAMII_LOCUS9466</name>
</gene>
<dbReference type="GO" id="GO:0030245">
    <property type="term" value="P:cellulose catabolic process"/>
    <property type="evidence" value="ECO:0007669"/>
    <property type="project" value="UniProtKB-KW"/>
</dbReference>
<dbReference type="PANTHER" id="PTHR42715:SF3">
    <property type="entry name" value="BETA-GLUCOSIDASE B-RELATED"/>
    <property type="match status" value="1"/>
</dbReference>
<evidence type="ECO:0000313" key="13">
    <source>
        <dbReference type="EMBL" id="CAG8417320.1"/>
    </source>
</evidence>
<dbReference type="OrthoDB" id="4251012at2759"/>
<keyword evidence="7" id="KW-0325">Glycoprotein</keyword>
<evidence type="ECO:0000256" key="2">
    <source>
        <dbReference type="ARBA" id="ARBA00004987"/>
    </source>
</evidence>
<dbReference type="InterPro" id="IPR050288">
    <property type="entry name" value="Cellulose_deg_GH3"/>
</dbReference>
<dbReference type="Gene3D" id="2.60.120.260">
    <property type="entry name" value="Galactose-binding domain-like"/>
    <property type="match status" value="1"/>
</dbReference>
<proteinExistence type="inferred from homology"/>
<dbReference type="InterPro" id="IPR036962">
    <property type="entry name" value="Glyco_hydro_3_N_sf"/>
</dbReference>
<sequence>MRIQKGCVMLKSYQSTDGPNGARGESYTSGIKAACFPCATNLGATFDRELLYKIGKECAKEAKTKAANVLLAPTLNVIRSPLGGRNYETYSEDPVLLGNLASEYVKGCQAEGVAATPKHFVANEAENQRKTLTVDIDEQTLREIYLLPFQLVVKKANPLCLMTSYNRVNGTYVSDDKRLLDDVLRREWGFDGLVMSDWLGTYSTAPSVNAGVDLEMPGPTKWRGSLLLEAIQKGEVTKEAINASARRVLVLAKKLGRFENPGEAKEISLEDPVRDAFIRDAAAEGMVLLKNEKDLLPLPAPCQNLKIAMIGQFAGVAALGGGGSAKVDSIRAISPVEGMESAGYDVRFHEGVPVFKVIPHAPAKMILETAKVSDNSHTNAVKMEWYNGNTVGRNNALTEMIQTPEYMIKEQWPSYLDQDYCSRMTFDIKPSHSGLHHFSVITTGQAKCYINGQLVYEREQETDLILEAFYFYKEKLERRFDYEMEAGRRYTVILESWATDPDILHAKPLYGKMFQGSSIRFAEHIDYEARIEAAVNVAREAAIAVVCVGNTNEIESEGFDRETMGLLGYQNALVKAVAAGNPKTVVVNFSGGPIDLTPILGSTQAFLQAWLPGQECGHSVARVLTGQINPCGQLPFSWPACIEDNPSYGNFPADDKGVLRYEEKLNVGYRFYDRPDTPSPLFPFGYGLSYTSFAVSNPQIISDKSLDGPNETVEVTAEVRNGGLKDGKVAVQFYVAIPGPESAAGHGRPIKELKNFAKLFLRAQETQTITGVLDKYSVSYYDAGSACWRAESGRYTVYVGLSAAEATATATFEVTRPFEWTGV</sequence>
<dbReference type="InterPro" id="IPR002772">
    <property type="entry name" value="Glyco_hydro_3_C"/>
</dbReference>
<keyword evidence="10 11" id="KW-0624">Polysaccharide degradation</keyword>
<evidence type="ECO:0000256" key="5">
    <source>
        <dbReference type="ARBA" id="ARBA00022801"/>
    </source>
</evidence>
<evidence type="ECO:0000256" key="11">
    <source>
        <dbReference type="RuleBase" id="RU361161"/>
    </source>
</evidence>
<evidence type="ECO:0000256" key="6">
    <source>
        <dbReference type="ARBA" id="ARBA00023001"/>
    </source>
</evidence>
<evidence type="ECO:0000256" key="8">
    <source>
        <dbReference type="ARBA" id="ARBA00023277"/>
    </source>
</evidence>
<dbReference type="Pfam" id="PF01915">
    <property type="entry name" value="Glyco_hydro_3_C"/>
    <property type="match status" value="1"/>
</dbReference>
<comment type="catalytic activity">
    <reaction evidence="1 11">
        <text>Hydrolysis of terminal, non-reducing beta-D-glucosyl residues with release of beta-D-glucose.</text>
        <dbReference type="EC" id="3.2.1.21"/>
    </reaction>
</comment>
<dbReference type="Pfam" id="PF14310">
    <property type="entry name" value="Fn3-like"/>
    <property type="match status" value="1"/>
</dbReference>
<keyword evidence="5 11" id="KW-0378">Hydrolase</keyword>
<dbReference type="PROSITE" id="PS51820">
    <property type="entry name" value="PA14"/>
    <property type="match status" value="1"/>
</dbReference>
<accession>A0A9W4JRU2</accession>
<dbReference type="Gene3D" id="2.60.40.10">
    <property type="entry name" value="Immunoglobulins"/>
    <property type="match status" value="1"/>
</dbReference>
<organism evidence="13 14">
    <name type="scientific">Penicillium salamii</name>
    <dbReference type="NCBI Taxonomy" id="1612424"/>
    <lineage>
        <taxon>Eukaryota</taxon>
        <taxon>Fungi</taxon>
        <taxon>Dikarya</taxon>
        <taxon>Ascomycota</taxon>
        <taxon>Pezizomycotina</taxon>
        <taxon>Eurotiomycetes</taxon>
        <taxon>Eurotiomycetidae</taxon>
        <taxon>Eurotiales</taxon>
        <taxon>Aspergillaceae</taxon>
        <taxon>Penicillium</taxon>
    </lineage>
</organism>
<evidence type="ECO:0000256" key="9">
    <source>
        <dbReference type="ARBA" id="ARBA00023295"/>
    </source>
</evidence>
<dbReference type="SUPFAM" id="SSF51445">
    <property type="entry name" value="(Trans)glycosidases"/>
    <property type="match status" value="1"/>
</dbReference>
<dbReference type="InterPro" id="IPR036881">
    <property type="entry name" value="Glyco_hydro_3_C_sf"/>
</dbReference>
<dbReference type="Gene3D" id="3.40.50.1700">
    <property type="entry name" value="Glycoside hydrolase family 3 C-terminal domain"/>
    <property type="match status" value="1"/>
</dbReference>
<dbReference type="AlphaFoldDB" id="A0A9W4JRU2"/>